<reference evidence="1 2" key="1">
    <citation type="submission" date="2019-07" db="EMBL/GenBank/DDBJ databases">
        <title>Whole genome shotgun sequence of Vibrio sagamiensis NBRC 104589.</title>
        <authorList>
            <person name="Hosoyama A."/>
            <person name="Uohara A."/>
            <person name="Ohji S."/>
            <person name="Ichikawa N."/>
        </authorList>
    </citation>
    <scope>NUCLEOTIDE SEQUENCE [LARGE SCALE GENOMIC DNA]</scope>
    <source>
        <strain evidence="1 2">NBRC 104589</strain>
    </source>
</reference>
<comment type="caution">
    <text evidence="1">The sequence shown here is derived from an EMBL/GenBank/DDBJ whole genome shotgun (WGS) entry which is preliminary data.</text>
</comment>
<protein>
    <submittedName>
        <fullName evidence="1">C4-dicarboxylate ABC transporter substrate-binding protein</fullName>
    </submittedName>
</protein>
<dbReference type="Proteomes" id="UP000321922">
    <property type="component" value="Unassembled WGS sequence"/>
</dbReference>
<gene>
    <name evidence="1" type="ORF">VSA01S_15940</name>
</gene>
<dbReference type="Gene3D" id="3.40.190.10">
    <property type="entry name" value="Periplasmic binding protein-like II"/>
    <property type="match status" value="2"/>
</dbReference>
<dbReference type="PANTHER" id="PTHR42941:SF1">
    <property type="entry name" value="SLL1037 PROTEIN"/>
    <property type="match status" value="1"/>
</dbReference>
<keyword evidence="2" id="KW-1185">Reference proteome</keyword>
<organism evidence="1 2">
    <name type="scientific">Vibrio sagamiensis NBRC 104589</name>
    <dbReference type="NCBI Taxonomy" id="1219064"/>
    <lineage>
        <taxon>Bacteria</taxon>
        <taxon>Pseudomonadati</taxon>
        <taxon>Pseudomonadota</taxon>
        <taxon>Gammaproteobacteria</taxon>
        <taxon>Vibrionales</taxon>
        <taxon>Vibrionaceae</taxon>
        <taxon>Vibrio</taxon>
    </lineage>
</organism>
<accession>A0A511QGA8</accession>
<dbReference type="AlphaFoldDB" id="A0A511QGA8"/>
<dbReference type="InterPro" id="IPR011852">
    <property type="entry name" value="TRAP_TAXI"/>
</dbReference>
<dbReference type="SUPFAM" id="SSF53850">
    <property type="entry name" value="Periplasmic binding protein-like II"/>
    <property type="match status" value="1"/>
</dbReference>
<name>A0A511QGA8_9VIBR</name>
<dbReference type="Pfam" id="PF16868">
    <property type="entry name" value="NMT1_3"/>
    <property type="match status" value="1"/>
</dbReference>
<evidence type="ECO:0000313" key="1">
    <source>
        <dbReference type="EMBL" id="GEM75482.1"/>
    </source>
</evidence>
<dbReference type="EMBL" id="BJXJ01000012">
    <property type="protein sequence ID" value="GEM75482.1"/>
    <property type="molecule type" value="Genomic_DNA"/>
</dbReference>
<sequence>MGTGGVTGIYYPAGAAVCKLINTHRREHSVRCSVESSKGSIENIKRLREGLVDFALVQSDWKHHAYIGDSIFEGEEPFEDIRTLFALHTESFNLIVGKDSGINSIEDLVGKRINLGEEGTVERVDVEMVLDAYGWGKEQFKEVKEIKKTEQSQALCDGYIDAYVEMTGHPSNRIDVVLEGCGAKLISVQGEGVNKLMDEHSYFIPSKVKKNVYPSMTEDINNFGVTSTLITTSSVSDDVVYSMVRSVFEYFDDFKNAHPALKPLKKEDMIAGSLSTPLHPGAIKYYKEVGLLDDKVLETKNKHSVEH</sequence>
<dbReference type="PANTHER" id="PTHR42941">
    <property type="entry name" value="SLL1037 PROTEIN"/>
    <property type="match status" value="1"/>
</dbReference>
<proteinExistence type="predicted"/>
<evidence type="ECO:0000313" key="2">
    <source>
        <dbReference type="Proteomes" id="UP000321922"/>
    </source>
</evidence>
<dbReference type="NCBIfam" id="TIGR02122">
    <property type="entry name" value="TRAP_TAXI"/>
    <property type="match status" value="1"/>
</dbReference>
<dbReference type="CDD" id="cd13568">
    <property type="entry name" value="PBP2_TAXI_TRAP_like_3"/>
    <property type="match status" value="1"/>
</dbReference>